<accession>A0A4Y6EM99</accession>
<evidence type="ECO:0008006" key="3">
    <source>
        <dbReference type="Google" id="ProtNLM"/>
    </source>
</evidence>
<evidence type="ECO:0000313" key="2">
    <source>
        <dbReference type="Proteomes" id="UP000318419"/>
    </source>
</evidence>
<sequence length="123" mass="13670">MTDYHQTAAHALALCAAHDPWFPQPNRATVEAWAGQIALYGLEERDVLEGVRLAYRDNGSGFRPLPKDIVQAARQVRADRTQRESAIERAAREDRQDAALEQRQRLAELVAGAQSFGKSVDDA</sequence>
<reference evidence="1 2" key="1">
    <citation type="submission" date="2019-05" db="EMBL/GenBank/DDBJ databases">
        <authorList>
            <person name="Kim R."/>
            <person name="Haleblian K.L."/>
            <person name="Torres C.-L.T."/>
            <person name="Chong M.Y."/>
            <person name="Duong K."/>
            <person name="Lee C."/>
            <person name="Lai L.T."/>
            <person name="Ballew A.S."/>
            <person name="Ly A.M."/>
            <person name="Wu S."/>
            <person name="Ngo R.T."/>
            <person name="Freise A.C."/>
            <person name="Reddi K."/>
            <person name="Moberg-Parker J."/>
            <person name="Garlena R.A."/>
            <person name="Russell D.A."/>
            <person name="Pope W.H."/>
            <person name="Jacobs-Sera D."/>
            <person name="Hatfull G.F."/>
        </authorList>
    </citation>
    <scope>NUCLEOTIDE SEQUENCE [LARGE SCALE GENOMIC DNA]</scope>
</reference>
<keyword evidence="2" id="KW-1185">Reference proteome</keyword>
<organism evidence="1 2">
    <name type="scientific">Mycobacterium phage LilSpotty</name>
    <dbReference type="NCBI Taxonomy" id="2588512"/>
    <lineage>
        <taxon>Viruses</taxon>
        <taxon>Duplodnaviria</taxon>
        <taxon>Heunggongvirae</taxon>
        <taxon>Uroviricota</taxon>
        <taxon>Caudoviricetes</taxon>
        <taxon>Lilspottyvirus</taxon>
        <taxon>Lilspottyvirus lilspotty</taxon>
    </lineage>
</organism>
<dbReference type="KEGG" id="vg:80019471"/>
<protein>
    <recommendedName>
        <fullName evidence="3">DnaC-like helicase loader</fullName>
    </recommendedName>
</protein>
<name>A0A4Y6EM99_9CAUD</name>
<dbReference type="Proteomes" id="UP000318419">
    <property type="component" value="Genome"/>
</dbReference>
<evidence type="ECO:0000313" key="1">
    <source>
        <dbReference type="EMBL" id="QDF19813.1"/>
    </source>
</evidence>
<dbReference type="RefSeq" id="YP_010754870.1">
    <property type="nucleotide sequence ID" value="NC_073464.1"/>
</dbReference>
<proteinExistence type="predicted"/>
<gene>
    <name evidence="1" type="primary">81</name>
    <name evidence="1" type="ORF">SEA_LILSPOTTY_81</name>
</gene>
<dbReference type="GeneID" id="80019471"/>
<dbReference type="EMBL" id="MK977707">
    <property type="protein sequence ID" value="QDF19813.1"/>
    <property type="molecule type" value="Genomic_DNA"/>
</dbReference>